<feature type="transmembrane region" description="Helical" evidence="8">
    <location>
        <begin position="141"/>
        <end position="161"/>
    </location>
</feature>
<feature type="transmembrane region" description="Helical" evidence="8">
    <location>
        <begin position="231"/>
        <end position="253"/>
    </location>
</feature>
<dbReference type="GeneID" id="18921231"/>
<dbReference type="EMBL" id="GL883090">
    <property type="protein sequence ID" value="EGG12547.1"/>
    <property type="molecule type" value="Genomic_DNA"/>
</dbReference>
<evidence type="ECO:0000256" key="2">
    <source>
        <dbReference type="ARBA" id="ARBA00008335"/>
    </source>
</evidence>
<protein>
    <submittedName>
        <fullName evidence="10">Membrane protein</fullName>
    </submittedName>
</protein>
<dbReference type="KEGG" id="mlr:MELLADRAFT_100921"/>
<keyword evidence="6 8" id="KW-0472">Membrane</keyword>
<keyword evidence="5 8" id="KW-1133">Transmembrane helix</keyword>
<evidence type="ECO:0000256" key="6">
    <source>
        <dbReference type="ARBA" id="ARBA00023136"/>
    </source>
</evidence>
<evidence type="ECO:0000256" key="7">
    <source>
        <dbReference type="ARBA" id="ARBA00023228"/>
    </source>
</evidence>
<dbReference type="InterPro" id="IPR036259">
    <property type="entry name" value="MFS_trans_sf"/>
</dbReference>
<feature type="chain" id="PRO_5003320581" evidence="9">
    <location>
        <begin position="23"/>
        <end position="425"/>
    </location>
</feature>
<keyword evidence="7" id="KW-0458">Lysosome</keyword>
<accession>F4R309</accession>
<dbReference type="STRING" id="747676.F4R309"/>
<evidence type="ECO:0000256" key="9">
    <source>
        <dbReference type="SAM" id="SignalP"/>
    </source>
</evidence>
<evidence type="ECO:0000256" key="8">
    <source>
        <dbReference type="SAM" id="Phobius"/>
    </source>
</evidence>
<dbReference type="PANTHER" id="PTHR23512">
    <property type="entry name" value="MAJOR FACILITATOR SUPERFAMILY DOMAIN-CONTAINING PROTEIN 1"/>
    <property type="match status" value="1"/>
</dbReference>
<keyword evidence="9" id="KW-0732">Signal</keyword>
<dbReference type="eggNOG" id="KOG4686">
    <property type="taxonomic scope" value="Eukaryota"/>
</dbReference>
<reference evidence="11" key="1">
    <citation type="journal article" date="2011" name="Proc. Natl. Acad. Sci. U.S.A.">
        <title>Obligate biotrophy features unraveled by the genomic analysis of rust fungi.</title>
        <authorList>
            <person name="Duplessis S."/>
            <person name="Cuomo C.A."/>
            <person name="Lin Y.-C."/>
            <person name="Aerts A."/>
            <person name="Tisserant E."/>
            <person name="Veneault-Fourrey C."/>
            <person name="Joly D.L."/>
            <person name="Hacquard S."/>
            <person name="Amselem J."/>
            <person name="Cantarel B.L."/>
            <person name="Chiu R."/>
            <person name="Coutinho P.M."/>
            <person name="Feau N."/>
            <person name="Field M."/>
            <person name="Frey P."/>
            <person name="Gelhaye E."/>
            <person name="Goldberg J."/>
            <person name="Grabherr M.G."/>
            <person name="Kodira C.D."/>
            <person name="Kohler A."/>
            <person name="Kuees U."/>
            <person name="Lindquist E.A."/>
            <person name="Lucas S.M."/>
            <person name="Mago R."/>
            <person name="Mauceli E."/>
            <person name="Morin E."/>
            <person name="Murat C."/>
            <person name="Pangilinan J.L."/>
            <person name="Park R."/>
            <person name="Pearson M."/>
            <person name="Quesneville H."/>
            <person name="Rouhier N."/>
            <person name="Sakthikumar S."/>
            <person name="Salamov A.A."/>
            <person name="Schmutz J."/>
            <person name="Selles B."/>
            <person name="Shapiro H."/>
            <person name="Tanguay P."/>
            <person name="Tuskan G.A."/>
            <person name="Henrissat B."/>
            <person name="Van de Peer Y."/>
            <person name="Rouze P."/>
            <person name="Ellis J.G."/>
            <person name="Dodds P.N."/>
            <person name="Schein J.E."/>
            <person name="Zhong S."/>
            <person name="Hamelin R.C."/>
            <person name="Grigoriev I.V."/>
            <person name="Szabo L.J."/>
            <person name="Martin F."/>
        </authorList>
    </citation>
    <scope>NUCLEOTIDE SEQUENCE [LARGE SCALE GENOMIC DNA]</scope>
    <source>
        <strain evidence="11">98AG31 / pathotype 3-4-7</strain>
    </source>
</reference>
<keyword evidence="3" id="KW-0813">Transport</keyword>
<feature type="signal peptide" evidence="9">
    <location>
        <begin position="1"/>
        <end position="22"/>
    </location>
</feature>
<name>F4R309_MELLP</name>
<dbReference type="OrthoDB" id="10255148at2759"/>
<dbReference type="Proteomes" id="UP000001072">
    <property type="component" value="Unassembled WGS sequence"/>
</dbReference>
<organism evidence="11">
    <name type="scientific">Melampsora larici-populina (strain 98AG31 / pathotype 3-4-7)</name>
    <name type="common">Poplar leaf rust fungus</name>
    <dbReference type="NCBI Taxonomy" id="747676"/>
    <lineage>
        <taxon>Eukaryota</taxon>
        <taxon>Fungi</taxon>
        <taxon>Dikarya</taxon>
        <taxon>Basidiomycota</taxon>
        <taxon>Pucciniomycotina</taxon>
        <taxon>Pucciniomycetes</taxon>
        <taxon>Pucciniales</taxon>
        <taxon>Melampsoraceae</taxon>
        <taxon>Melampsora</taxon>
    </lineage>
</organism>
<keyword evidence="11" id="KW-1185">Reference proteome</keyword>
<comment type="subcellular location">
    <subcellularLocation>
        <location evidence="1">Lysosome membrane</location>
        <topology evidence="1">Multi-pass membrane protein</topology>
    </subcellularLocation>
</comment>
<dbReference type="HOGENOM" id="CLU_645698_0_0_1"/>
<dbReference type="AlphaFoldDB" id="F4R309"/>
<dbReference type="VEuPathDB" id="FungiDB:MELLADRAFT_100921"/>
<evidence type="ECO:0000313" key="11">
    <source>
        <dbReference type="Proteomes" id="UP000001072"/>
    </source>
</evidence>
<gene>
    <name evidence="10" type="ORF">MELLADRAFT_100921</name>
</gene>
<feature type="transmembrane region" description="Helical" evidence="8">
    <location>
        <begin position="167"/>
        <end position="185"/>
    </location>
</feature>
<keyword evidence="4 8" id="KW-0812">Transmembrane</keyword>
<dbReference type="InParanoid" id="F4R309"/>
<feature type="transmembrane region" description="Helical" evidence="8">
    <location>
        <begin position="403"/>
        <end position="424"/>
    </location>
</feature>
<evidence type="ECO:0000313" key="10">
    <source>
        <dbReference type="EMBL" id="EGG12547.1"/>
    </source>
</evidence>
<comment type="similarity">
    <text evidence="2">Belongs to the major facilitator superfamily.</text>
</comment>
<evidence type="ECO:0000256" key="3">
    <source>
        <dbReference type="ARBA" id="ARBA00022448"/>
    </source>
</evidence>
<feature type="transmembrane region" description="Helical" evidence="8">
    <location>
        <begin position="284"/>
        <end position="304"/>
    </location>
</feature>
<feature type="transmembrane region" description="Helical" evidence="8">
    <location>
        <begin position="205"/>
        <end position="225"/>
    </location>
</feature>
<dbReference type="SUPFAM" id="SSF103473">
    <property type="entry name" value="MFS general substrate transporter"/>
    <property type="match status" value="1"/>
</dbReference>
<dbReference type="PANTHER" id="PTHR23512:SF3">
    <property type="entry name" value="MAJOR FACILITATOR SUPERFAMILY DOMAIN-CONTAINING PROTEIN 1"/>
    <property type="match status" value="1"/>
</dbReference>
<evidence type="ECO:0000256" key="4">
    <source>
        <dbReference type="ARBA" id="ARBA00022692"/>
    </source>
</evidence>
<evidence type="ECO:0000256" key="5">
    <source>
        <dbReference type="ARBA" id="ARBA00022989"/>
    </source>
</evidence>
<dbReference type="RefSeq" id="XP_007403485.1">
    <property type="nucleotide sequence ID" value="XM_007403423.1"/>
</dbReference>
<evidence type="ECO:0000256" key="1">
    <source>
        <dbReference type="ARBA" id="ARBA00004155"/>
    </source>
</evidence>
<proteinExistence type="inferred from homology"/>
<sequence>MSLSMLLASAGIFVCEVAISQAMPEEEHQSESTPLILHSSQSGIIVSPDPNALPDDETAGDILQYRDPEMELFNSCQNLLRPGIAEVICEPIRAERYQITQHIADVQEYQSVLLISWDRSKPRLCTISKYRRQFLQGLAKSALLCTSVIALGQLIVCLSALQELSSGMLLGYFVTGLGISPVAIVQESIILAHFGKGIRGKSMGLSLLLGKLASWVASIIAVPLSSSKWGLSLPFAVSLGLCLGSVLSAITFAQISHASRTRAPLPSPRSIVRLKEIISFGDQFWLYISLCALCGALWFPFIHLSTLLPGPLSSLHLTVGPSVAGVSLHASDTSNSCYLKDEGNIWAAVLPKIIKNEHFSTALGIHKAIEMAGSTVSQTVLSPHPATFLETRPSRGTVLRGHIGLTLALMLILASWMSFLWAIVH</sequence>
<dbReference type="InterPro" id="IPR052187">
    <property type="entry name" value="MFSD1"/>
</dbReference>